<evidence type="ECO:0000313" key="1">
    <source>
        <dbReference type="EMBL" id="KUJ20715.1"/>
    </source>
</evidence>
<keyword evidence="2" id="KW-1185">Reference proteome</keyword>
<protein>
    <submittedName>
        <fullName evidence="1">Uncharacterized protein</fullName>
    </submittedName>
</protein>
<gene>
    <name evidence="1" type="ORF">LY89DRAFT_452863</name>
</gene>
<dbReference type="EMBL" id="KQ947409">
    <property type="protein sequence ID" value="KUJ20715.1"/>
    <property type="molecule type" value="Genomic_DNA"/>
</dbReference>
<organism evidence="1 2">
    <name type="scientific">Mollisia scopiformis</name>
    <name type="common">Conifer needle endophyte fungus</name>
    <name type="synonym">Phialocephala scopiformis</name>
    <dbReference type="NCBI Taxonomy" id="149040"/>
    <lineage>
        <taxon>Eukaryota</taxon>
        <taxon>Fungi</taxon>
        <taxon>Dikarya</taxon>
        <taxon>Ascomycota</taxon>
        <taxon>Pezizomycotina</taxon>
        <taxon>Leotiomycetes</taxon>
        <taxon>Helotiales</taxon>
        <taxon>Mollisiaceae</taxon>
        <taxon>Mollisia</taxon>
    </lineage>
</organism>
<dbReference type="RefSeq" id="XP_018075070.1">
    <property type="nucleotide sequence ID" value="XM_018207623.1"/>
</dbReference>
<dbReference type="AlphaFoldDB" id="A0A194XKH6"/>
<accession>A0A194XKH6</accession>
<evidence type="ECO:0000313" key="2">
    <source>
        <dbReference type="Proteomes" id="UP000070700"/>
    </source>
</evidence>
<dbReference type="Proteomes" id="UP000070700">
    <property type="component" value="Unassembled WGS sequence"/>
</dbReference>
<reference evidence="1 2" key="1">
    <citation type="submission" date="2015-10" db="EMBL/GenBank/DDBJ databases">
        <title>Full genome of DAOMC 229536 Phialocephala scopiformis, a fungal endophyte of spruce producing the potent anti-insectan compound rugulosin.</title>
        <authorList>
            <consortium name="DOE Joint Genome Institute"/>
            <person name="Walker A.K."/>
            <person name="Frasz S.L."/>
            <person name="Seifert K.A."/>
            <person name="Miller J.D."/>
            <person name="Mondo S.J."/>
            <person name="Labutti K."/>
            <person name="Lipzen A."/>
            <person name="Dockter R."/>
            <person name="Kennedy M."/>
            <person name="Grigoriev I.V."/>
            <person name="Spatafora J.W."/>
        </authorList>
    </citation>
    <scope>NUCLEOTIDE SEQUENCE [LARGE SCALE GENOMIC DNA]</scope>
    <source>
        <strain evidence="1 2">CBS 120377</strain>
    </source>
</reference>
<sequence length="155" mass="17616">MIIKLQVWTVSIIRSGRPTSLPILNVVLPAQNITAIFSPVKSSTTSDSDTSYMIRHFRKSQACVSSRPAHRWNNLIRYLRKTFQKLTHGSLFYHTCIGSGPVIRRLPARYPSSLSPKLDLLPNPEHNPLAIYLDLLACRSGFSRMRFRACKSITF</sequence>
<proteinExistence type="predicted"/>
<name>A0A194XKH6_MOLSC</name>
<dbReference type="KEGG" id="psco:LY89DRAFT_452863"/>
<dbReference type="GeneID" id="28817349"/>
<dbReference type="InParanoid" id="A0A194XKH6"/>